<evidence type="ECO:0000256" key="1">
    <source>
        <dbReference type="SAM" id="Phobius"/>
    </source>
</evidence>
<name>A0A2S4MC13_9BURK</name>
<dbReference type="PANTHER" id="PTHR44757:SF2">
    <property type="entry name" value="BIOFILM ARCHITECTURE MAINTENANCE PROTEIN MBAA"/>
    <property type="match status" value="1"/>
</dbReference>
<dbReference type="NCBIfam" id="TIGR00254">
    <property type="entry name" value="GGDEF"/>
    <property type="match status" value="1"/>
</dbReference>
<dbReference type="InterPro" id="IPR001633">
    <property type="entry name" value="EAL_dom"/>
</dbReference>
<accession>A0A2S4MC13</accession>
<dbReference type="InterPro" id="IPR035919">
    <property type="entry name" value="EAL_sf"/>
</dbReference>
<dbReference type="CDD" id="cd01949">
    <property type="entry name" value="GGDEF"/>
    <property type="match status" value="1"/>
</dbReference>
<dbReference type="InterPro" id="IPR043128">
    <property type="entry name" value="Rev_trsase/Diguanyl_cyclase"/>
</dbReference>
<dbReference type="InterPro" id="IPR000014">
    <property type="entry name" value="PAS"/>
</dbReference>
<evidence type="ECO:0000259" key="3">
    <source>
        <dbReference type="PROSITE" id="PS50883"/>
    </source>
</evidence>
<sequence>MRRLSYPQRFGVIVIVFVLAIMFLCLRLVHDTQTQIAFTGRELMGVEYLKRARVLAGLVQANRFAAIEYSVGYPGSGAALASLHSQVVKAAAQFDAMPQRGAWTIGEPDPLRQFVSAWGAAGTDPSRRADAAYDGQDALAQRYSHMVTDICDRSYLTLDPVLETYYLGDVVCEKIPGALERTGDSHGLLALIWLREVGMADLGLVSRLHGLGAMESDGYRSTVRELNKVIDVDPRLERELAPPLEAYRAALKRQRNVEESVLSGQVDTPVEAFIMATPPTVETIDRLNALCLEQLDRLLSQRLHAKILLRNLYVLTAAATLLATAYLFFALYVSITEDLGGEPFYVSDTIKRIAQGRLNTDIALPAGGSDSVMASVVAMRRDLQTVRERELAATVFEASHDGIVIADESQQIVAANAAMLAMMGSPLADVLGKWMWFFLDGLAGFPWADIKQHLVQAHYWQGEVAARRHDGSSFPARLSVTSVGDGGREGHGTFVMMISDVGQQRADSDRIHYLANFDPLTGLPNRRVVFERIERRMSEEGAEHRAFACLFVDLDKFKEINDLHGHSIGDQLLRIIAQRMREQMHAGQTVARFGGDEFLILLDDAEENVMDATAKRLLGAIGEACEIGEHVFHVSASIGMSIYPTHGTTAGSLVQCADMAMYEAKQQGRDRAVMFRQPMLETLRRRTEIGQRLRDAIRNRRLQVRYQPQFRASTLELVGLEALVRWCDDKFGWISPVEFIAIAEQEGLISGIGDLVFEAVLKQLVEWRAKGLTLRPIAINVSAHQLTQPFDLAQSLLAGLVPYDLPPNLIEVEVTETALMQDVEHAGAVLRRLSEAGVAVAVDDFGTGYSSLNYLARLHIDHIKIDRTFIRDLFVNPDDTIIVTTVVKMAQSLGQKVIAEGVETVEQLEFLRSIGCDICQGFYFAPALDASELEPMLEGLSDAGATTHCA</sequence>
<keyword evidence="1" id="KW-0812">Transmembrane</keyword>
<gene>
    <name evidence="5" type="ORF">B0G62_105222</name>
</gene>
<protein>
    <submittedName>
        <fullName evidence="5">PAS domain S-box-containing protein/diguanylate cyclase (GGDEF)-like protein</fullName>
    </submittedName>
</protein>
<dbReference type="GO" id="GO:0003824">
    <property type="term" value="F:catalytic activity"/>
    <property type="evidence" value="ECO:0007669"/>
    <property type="project" value="UniProtKB-ARBA"/>
</dbReference>
<dbReference type="CDD" id="cd01948">
    <property type="entry name" value="EAL"/>
    <property type="match status" value="1"/>
</dbReference>
<keyword evidence="6" id="KW-1185">Reference proteome</keyword>
<dbReference type="InterPro" id="IPR029787">
    <property type="entry name" value="Nucleotide_cyclase"/>
</dbReference>
<feature type="transmembrane region" description="Helical" evidence="1">
    <location>
        <begin position="6"/>
        <end position="26"/>
    </location>
</feature>
<evidence type="ECO:0000313" key="5">
    <source>
        <dbReference type="EMBL" id="POR52254.1"/>
    </source>
</evidence>
<dbReference type="InterPro" id="IPR035965">
    <property type="entry name" value="PAS-like_dom_sf"/>
</dbReference>
<dbReference type="Pfam" id="PF13426">
    <property type="entry name" value="PAS_9"/>
    <property type="match status" value="1"/>
</dbReference>
<dbReference type="Pfam" id="PF00990">
    <property type="entry name" value="GGDEF"/>
    <property type="match status" value="1"/>
</dbReference>
<dbReference type="Pfam" id="PF00563">
    <property type="entry name" value="EAL"/>
    <property type="match status" value="1"/>
</dbReference>
<dbReference type="Proteomes" id="UP000237381">
    <property type="component" value="Unassembled WGS sequence"/>
</dbReference>
<dbReference type="PROSITE" id="PS50887">
    <property type="entry name" value="GGDEF"/>
    <property type="match status" value="1"/>
</dbReference>
<dbReference type="SUPFAM" id="SSF55785">
    <property type="entry name" value="PYP-like sensor domain (PAS domain)"/>
    <property type="match status" value="1"/>
</dbReference>
<dbReference type="InterPro" id="IPR000160">
    <property type="entry name" value="GGDEF_dom"/>
</dbReference>
<dbReference type="RefSeq" id="WP_208624224.1">
    <property type="nucleotide sequence ID" value="NZ_PQGA01000005.1"/>
</dbReference>
<dbReference type="SMART" id="SM00091">
    <property type="entry name" value="PAS"/>
    <property type="match status" value="1"/>
</dbReference>
<dbReference type="EMBL" id="PQGA01000005">
    <property type="protein sequence ID" value="POR52254.1"/>
    <property type="molecule type" value="Genomic_DNA"/>
</dbReference>
<dbReference type="InterPro" id="IPR052155">
    <property type="entry name" value="Biofilm_reg_signaling"/>
</dbReference>
<feature type="domain" description="EAL" evidence="3">
    <location>
        <begin position="686"/>
        <end position="941"/>
    </location>
</feature>
<dbReference type="PROSITE" id="PS50883">
    <property type="entry name" value="EAL"/>
    <property type="match status" value="1"/>
</dbReference>
<dbReference type="Gene3D" id="3.30.70.270">
    <property type="match status" value="1"/>
</dbReference>
<evidence type="ECO:0000259" key="2">
    <source>
        <dbReference type="PROSITE" id="PS50112"/>
    </source>
</evidence>
<dbReference type="SMART" id="SM00052">
    <property type="entry name" value="EAL"/>
    <property type="match status" value="1"/>
</dbReference>
<dbReference type="PROSITE" id="PS50112">
    <property type="entry name" value="PAS"/>
    <property type="match status" value="1"/>
</dbReference>
<dbReference type="NCBIfam" id="TIGR00229">
    <property type="entry name" value="sensory_box"/>
    <property type="match status" value="1"/>
</dbReference>
<reference evidence="5 6" key="1">
    <citation type="submission" date="2018-01" db="EMBL/GenBank/DDBJ databases">
        <title>Genomic Encyclopedia of Type Strains, Phase III (KMG-III): the genomes of soil and plant-associated and newly described type strains.</title>
        <authorList>
            <person name="Whitman W."/>
        </authorList>
    </citation>
    <scope>NUCLEOTIDE SEQUENCE [LARGE SCALE GENOMIC DNA]</scope>
    <source>
        <strain evidence="5 6">JCM 18070</strain>
    </source>
</reference>
<proteinExistence type="predicted"/>
<organism evidence="5 6">
    <name type="scientific">Paraburkholderia eburnea</name>
    <dbReference type="NCBI Taxonomy" id="1189126"/>
    <lineage>
        <taxon>Bacteria</taxon>
        <taxon>Pseudomonadati</taxon>
        <taxon>Pseudomonadota</taxon>
        <taxon>Betaproteobacteria</taxon>
        <taxon>Burkholderiales</taxon>
        <taxon>Burkholderiaceae</taxon>
        <taxon>Paraburkholderia</taxon>
    </lineage>
</organism>
<dbReference type="AlphaFoldDB" id="A0A2S4MC13"/>
<comment type="caution">
    <text evidence="5">The sequence shown here is derived from an EMBL/GenBank/DDBJ whole genome shotgun (WGS) entry which is preliminary data.</text>
</comment>
<evidence type="ECO:0000313" key="6">
    <source>
        <dbReference type="Proteomes" id="UP000237381"/>
    </source>
</evidence>
<dbReference type="PANTHER" id="PTHR44757">
    <property type="entry name" value="DIGUANYLATE CYCLASE DGCP"/>
    <property type="match status" value="1"/>
</dbReference>
<dbReference type="SMART" id="SM00267">
    <property type="entry name" value="GGDEF"/>
    <property type="match status" value="1"/>
</dbReference>
<feature type="transmembrane region" description="Helical" evidence="1">
    <location>
        <begin position="312"/>
        <end position="335"/>
    </location>
</feature>
<evidence type="ECO:0000259" key="4">
    <source>
        <dbReference type="PROSITE" id="PS50887"/>
    </source>
</evidence>
<feature type="domain" description="GGDEF" evidence="4">
    <location>
        <begin position="545"/>
        <end position="677"/>
    </location>
</feature>
<dbReference type="SUPFAM" id="SSF141868">
    <property type="entry name" value="EAL domain-like"/>
    <property type="match status" value="1"/>
</dbReference>
<feature type="domain" description="PAS" evidence="2">
    <location>
        <begin position="388"/>
        <end position="433"/>
    </location>
</feature>
<keyword evidence="1" id="KW-1133">Transmembrane helix</keyword>
<dbReference type="FunFam" id="3.30.70.270:FF:000001">
    <property type="entry name" value="Diguanylate cyclase domain protein"/>
    <property type="match status" value="1"/>
</dbReference>
<keyword evidence="1" id="KW-0472">Membrane</keyword>
<dbReference type="Gene3D" id="3.30.450.20">
    <property type="entry name" value="PAS domain"/>
    <property type="match status" value="1"/>
</dbReference>
<dbReference type="SUPFAM" id="SSF55073">
    <property type="entry name" value="Nucleotide cyclase"/>
    <property type="match status" value="1"/>
</dbReference>
<dbReference type="Gene3D" id="3.20.20.450">
    <property type="entry name" value="EAL domain"/>
    <property type="match status" value="1"/>
</dbReference>